<dbReference type="Proteomes" id="UP000825729">
    <property type="component" value="Unassembled WGS sequence"/>
</dbReference>
<keyword evidence="2" id="KW-1185">Reference proteome</keyword>
<dbReference type="AlphaFoldDB" id="A0AAV7EKD4"/>
<reference evidence="1 2" key="1">
    <citation type="submission" date="2021-07" db="EMBL/GenBank/DDBJ databases">
        <title>The Aristolochia fimbriata genome: insights into angiosperm evolution, floral development and chemical biosynthesis.</title>
        <authorList>
            <person name="Jiao Y."/>
        </authorList>
    </citation>
    <scope>NUCLEOTIDE SEQUENCE [LARGE SCALE GENOMIC DNA]</scope>
    <source>
        <strain evidence="1">IBCAS-2021</strain>
        <tissue evidence="1">Leaf</tissue>
    </source>
</reference>
<accession>A0AAV7EKD4</accession>
<evidence type="ECO:0000313" key="1">
    <source>
        <dbReference type="EMBL" id="KAG9449302.1"/>
    </source>
</evidence>
<evidence type="ECO:0000313" key="2">
    <source>
        <dbReference type="Proteomes" id="UP000825729"/>
    </source>
</evidence>
<proteinExistence type="predicted"/>
<dbReference type="EMBL" id="JAINDJ010000004">
    <property type="protein sequence ID" value="KAG9449302.1"/>
    <property type="molecule type" value="Genomic_DNA"/>
</dbReference>
<comment type="caution">
    <text evidence="1">The sequence shown here is derived from an EMBL/GenBank/DDBJ whole genome shotgun (WGS) entry which is preliminary data.</text>
</comment>
<organism evidence="1 2">
    <name type="scientific">Aristolochia fimbriata</name>
    <name type="common">White veined hardy Dutchman's pipe vine</name>
    <dbReference type="NCBI Taxonomy" id="158543"/>
    <lineage>
        <taxon>Eukaryota</taxon>
        <taxon>Viridiplantae</taxon>
        <taxon>Streptophyta</taxon>
        <taxon>Embryophyta</taxon>
        <taxon>Tracheophyta</taxon>
        <taxon>Spermatophyta</taxon>
        <taxon>Magnoliopsida</taxon>
        <taxon>Magnoliidae</taxon>
        <taxon>Piperales</taxon>
        <taxon>Aristolochiaceae</taxon>
        <taxon>Aristolochia</taxon>
    </lineage>
</organism>
<sequence length="189" mass="20791">MNVEKLWLGRESDVYNDDCNTKISLGTDKDQRISNTVGNMGWRRLEGRSQFRSKGIVTTPNDCTPIGVRNSGRMLDRRDENNPVSRVFTSGGIAISPPFSLLSYAEARGFKKMAPHFYEGGTSICRISPLPLNSQKLSFLLFSYTATGQHPEPPPNSLVSSKSVGFCSSPSSSLCHPLSSNSSRPRCIK</sequence>
<gene>
    <name evidence="1" type="ORF">H6P81_009267</name>
</gene>
<protein>
    <submittedName>
        <fullName evidence="1">Uncharacterized protein</fullName>
    </submittedName>
</protein>
<name>A0AAV7EKD4_ARIFI</name>